<name>A0A7W5Z0Y1_9HYPH</name>
<dbReference type="SUPFAM" id="SSF53335">
    <property type="entry name" value="S-adenosyl-L-methionine-dependent methyltransferases"/>
    <property type="match status" value="1"/>
</dbReference>
<dbReference type="Pfam" id="PF00535">
    <property type="entry name" value="Glycos_transf_2"/>
    <property type="match status" value="2"/>
</dbReference>
<dbReference type="GO" id="GO:0016757">
    <property type="term" value="F:glycosyltransferase activity"/>
    <property type="evidence" value="ECO:0007669"/>
    <property type="project" value="UniProtKB-KW"/>
</dbReference>
<dbReference type="PANTHER" id="PTHR43179:SF7">
    <property type="entry name" value="RHAMNOSYLTRANSFERASE WBBL"/>
    <property type="match status" value="1"/>
</dbReference>
<feature type="domain" description="Glycosyltransferase 2-like" evidence="2">
    <location>
        <begin position="443"/>
        <end position="604"/>
    </location>
</feature>
<dbReference type="Gene3D" id="3.40.50.150">
    <property type="entry name" value="Vaccinia Virus protein VP39"/>
    <property type="match status" value="1"/>
</dbReference>
<keyword evidence="1" id="KW-0175">Coiled coil</keyword>
<feature type="coiled-coil region" evidence="1">
    <location>
        <begin position="208"/>
        <end position="235"/>
    </location>
</feature>
<keyword evidence="3" id="KW-0808">Transferase</keyword>
<dbReference type="Gene3D" id="3.90.550.10">
    <property type="entry name" value="Spore Coat Polysaccharide Biosynthesis Protein SpsA, Chain A"/>
    <property type="match status" value="2"/>
</dbReference>
<gene>
    <name evidence="3" type="ORF">FHS81_000041</name>
</gene>
<dbReference type="SUPFAM" id="SSF53448">
    <property type="entry name" value="Nucleotide-diphospho-sugar transferases"/>
    <property type="match status" value="2"/>
</dbReference>
<comment type="caution">
    <text evidence="3">The sequence shown here is derived from an EMBL/GenBank/DDBJ whole genome shotgun (WGS) entry which is preliminary data.</text>
</comment>
<proteinExistence type="predicted"/>
<dbReference type="CDD" id="cd04186">
    <property type="entry name" value="GT_2_like_c"/>
    <property type="match status" value="1"/>
</dbReference>
<dbReference type="InterPro" id="IPR001173">
    <property type="entry name" value="Glyco_trans_2-like"/>
</dbReference>
<dbReference type="PANTHER" id="PTHR43179">
    <property type="entry name" value="RHAMNOSYLTRANSFERASE WBBL"/>
    <property type="match status" value="1"/>
</dbReference>
<organism evidence="3 4">
    <name type="scientific">Pseudochelatococcus contaminans</name>
    <dbReference type="NCBI Taxonomy" id="1538103"/>
    <lineage>
        <taxon>Bacteria</taxon>
        <taxon>Pseudomonadati</taxon>
        <taxon>Pseudomonadota</taxon>
        <taxon>Alphaproteobacteria</taxon>
        <taxon>Hyphomicrobiales</taxon>
        <taxon>Chelatococcaceae</taxon>
        <taxon>Pseudochelatococcus</taxon>
    </lineage>
</organism>
<sequence>METLRPQLLVELGTHTGFSYFSFCQAVQQLRLPTRCYAVDTWEGDEHAGFYGEEVFATVNAINEEHYKSFSQLMRSRFDQALPYFPDNEIDLLHIDGRHGYDDVLEDFTTWQPKLSDRAVVLFHDTNVRERDFGVWKLWRELSTQYPSFEFFHCHGLGVLGVGADLPEGLRTLFASGPEEAAAVRATYSALGSAVSRSAHNNHLHSELHRIDHRANQLQHEAEHLKTALEQSRTHGAQLENETAHLRDIIAEQQIQIEAGNELRLTIAERGAAILTLRNELTSEREEAAAKLVTIHRQLEQQSAVCIALTERLSLIESSTFWRAGEPLRRSLRWIPTGIRRNARRAAKAAWWTITPHRMPERLRFLRARRAVRTSLDGDIKFLSGTVTSHNENVTDAASNNIIVSGSSNSYNEWIAAHDSLTASDRSKILEDIRNLEYKPFISIVVPAYNTSELALRSMITSVQSQLYPYWELCIADDASSVPYIEKMLKEFSSADTRIKWLKREKNGHICAASNSALTLATGEFVGLLDHDDILSERALYEVAVALNKNPSADIIYSDEDKIDEFGRRYDPYFKPDFSYDLLLGHNLINHFGVYRRRIIEEIGGFREGYEGSQDYDLALRAVEYSGPDKVLHIPAILYHWRQERAGSSFSQSQLDKCVSAARKAVQEALDRTSATGRNNGRKAVVEANPFVPSWSRVKWDTPSPPPLVSIIIPTRDRSDLLENCVEGLLHQTSYTQFEILIIDNDSVEQRTHDLLERYQKNDRIQIIPIGGEFNYSALNNAAARMANGEILLLLNNDTQVIHSDWLSEMVSLITRDDVGIVGAKLLYADGRVQHAGVKLGAGSFEEGPGVAGHFGHLRSRMDIGYYGQYGLTRDLSAVTGACLAIRKSVYDEVGGLDEVNLKVAFNDVDLCLRVRDAGYRVLWTPFVELFHLESVSRGLDITEEKRARFAREARWMLERWGKKLASDPFQNINFDVDALSFRKN</sequence>
<dbReference type="Pfam" id="PF13578">
    <property type="entry name" value="Methyltransf_24"/>
    <property type="match status" value="1"/>
</dbReference>
<keyword evidence="4" id="KW-1185">Reference proteome</keyword>
<dbReference type="AlphaFoldDB" id="A0A7W5Z0Y1"/>
<dbReference type="Proteomes" id="UP000537592">
    <property type="component" value="Unassembled WGS sequence"/>
</dbReference>
<dbReference type="InterPro" id="IPR029044">
    <property type="entry name" value="Nucleotide-diphossugar_trans"/>
</dbReference>
<feature type="domain" description="Glycosyltransferase 2-like" evidence="2">
    <location>
        <begin position="710"/>
        <end position="894"/>
    </location>
</feature>
<reference evidence="3 4" key="1">
    <citation type="submission" date="2020-08" db="EMBL/GenBank/DDBJ databases">
        <title>Genomic Encyclopedia of Type Strains, Phase IV (KMG-IV): sequencing the most valuable type-strain genomes for metagenomic binning, comparative biology and taxonomic classification.</title>
        <authorList>
            <person name="Goeker M."/>
        </authorList>
    </citation>
    <scope>NUCLEOTIDE SEQUENCE [LARGE SCALE GENOMIC DNA]</scope>
    <source>
        <strain evidence="3 4">DSM 28760</strain>
    </source>
</reference>
<dbReference type="CDD" id="cd04184">
    <property type="entry name" value="GT2_RfbC_Mx_like"/>
    <property type="match status" value="1"/>
</dbReference>
<evidence type="ECO:0000313" key="4">
    <source>
        <dbReference type="Proteomes" id="UP000537592"/>
    </source>
</evidence>
<dbReference type="EMBL" id="JACICC010000001">
    <property type="protein sequence ID" value="MBB3807987.1"/>
    <property type="molecule type" value="Genomic_DNA"/>
</dbReference>
<evidence type="ECO:0000259" key="2">
    <source>
        <dbReference type="Pfam" id="PF00535"/>
    </source>
</evidence>
<evidence type="ECO:0000313" key="3">
    <source>
        <dbReference type="EMBL" id="MBB3807987.1"/>
    </source>
</evidence>
<dbReference type="RefSeq" id="WP_210281487.1">
    <property type="nucleotide sequence ID" value="NZ_JACICC010000001.1"/>
</dbReference>
<evidence type="ECO:0000256" key="1">
    <source>
        <dbReference type="SAM" id="Coils"/>
    </source>
</evidence>
<protein>
    <submittedName>
        <fullName evidence="3">GT2 family glycosyltransferase/regulator of replication initiation timing</fullName>
    </submittedName>
</protein>
<accession>A0A7W5Z0Y1</accession>
<dbReference type="InterPro" id="IPR029063">
    <property type="entry name" value="SAM-dependent_MTases_sf"/>
</dbReference>